<dbReference type="PROSITE" id="PS51257">
    <property type="entry name" value="PROKAR_LIPOPROTEIN"/>
    <property type="match status" value="1"/>
</dbReference>
<organism evidence="2 3">
    <name type="scientific">Paludibacterium purpuratum</name>
    <dbReference type="NCBI Taxonomy" id="1144873"/>
    <lineage>
        <taxon>Bacteria</taxon>
        <taxon>Pseudomonadati</taxon>
        <taxon>Pseudomonadota</taxon>
        <taxon>Betaproteobacteria</taxon>
        <taxon>Neisseriales</taxon>
        <taxon>Chromobacteriaceae</taxon>
        <taxon>Paludibacterium</taxon>
    </lineage>
</organism>
<evidence type="ECO:0000313" key="3">
    <source>
        <dbReference type="Proteomes" id="UP000295611"/>
    </source>
</evidence>
<comment type="caution">
    <text evidence="2">The sequence shown here is derived from an EMBL/GenBank/DDBJ whole genome shotgun (WGS) entry which is preliminary data.</text>
</comment>
<reference evidence="2 3" key="1">
    <citation type="submission" date="2019-03" db="EMBL/GenBank/DDBJ databases">
        <title>Genomic Encyclopedia of Type Strains, Phase III (KMG-III): the genomes of soil and plant-associated and newly described type strains.</title>
        <authorList>
            <person name="Whitman W."/>
        </authorList>
    </citation>
    <scope>NUCLEOTIDE SEQUENCE [LARGE SCALE GENOMIC DNA]</scope>
    <source>
        <strain evidence="2 3">CECT 8976</strain>
    </source>
</reference>
<evidence type="ECO:0000256" key="1">
    <source>
        <dbReference type="SAM" id="SignalP"/>
    </source>
</evidence>
<keyword evidence="3" id="KW-1185">Reference proteome</keyword>
<dbReference type="AlphaFoldDB" id="A0A4R7B041"/>
<sequence>MALLTRFTAARRLLLACCVPLLAACASLHAEDTIGLGVSNVNYSGTAYDSALAVDPVTDKSGGGEAAMPYGAGGLMCCYSLPAKWRPGIQVEVRLLKEKVGKTYKERAYEQDVWIKQTVEVPPYQGSPGTLWIVIYPDGQVAVHATNYEPSNPNWPGKIKGWPVPSVEYRRMLWDRKMDERLKEKRIFENAIIQHPQDKQKFSDAVQSVNDAIQRLGKRP</sequence>
<dbReference type="Pfam" id="PF11745">
    <property type="entry name" value="DUF3304"/>
    <property type="match status" value="1"/>
</dbReference>
<protein>
    <submittedName>
        <fullName evidence="2">Uncharacterized protein DUF3304</fullName>
    </submittedName>
</protein>
<evidence type="ECO:0000313" key="2">
    <source>
        <dbReference type="EMBL" id="TDR73609.1"/>
    </source>
</evidence>
<feature type="chain" id="PRO_5020822507" evidence="1">
    <location>
        <begin position="31"/>
        <end position="220"/>
    </location>
</feature>
<keyword evidence="1" id="KW-0732">Signal</keyword>
<feature type="signal peptide" evidence="1">
    <location>
        <begin position="1"/>
        <end position="30"/>
    </location>
</feature>
<accession>A0A4R7B041</accession>
<dbReference type="OrthoDB" id="8594419at2"/>
<proteinExistence type="predicted"/>
<dbReference type="Proteomes" id="UP000295611">
    <property type="component" value="Unassembled WGS sequence"/>
</dbReference>
<gene>
    <name evidence="2" type="ORF">DFP86_113116</name>
</gene>
<dbReference type="EMBL" id="SNZP01000013">
    <property type="protein sequence ID" value="TDR73609.1"/>
    <property type="molecule type" value="Genomic_DNA"/>
</dbReference>
<dbReference type="InterPro" id="IPR021733">
    <property type="entry name" value="DUF3304"/>
</dbReference>
<name>A0A4R7B041_9NEIS</name>